<evidence type="ECO:0000313" key="7">
    <source>
        <dbReference type="Proteomes" id="UP000007883"/>
    </source>
</evidence>
<dbReference type="PANTHER" id="PTHR30146">
    <property type="entry name" value="LACI-RELATED TRANSCRIPTIONAL REPRESSOR"/>
    <property type="match status" value="1"/>
</dbReference>
<name>I0HQ23_RUBGI</name>
<reference evidence="6 7" key="1">
    <citation type="journal article" date="2012" name="J. Bacteriol.">
        <title>Complete genome sequence of phototrophic betaproteobacterium Rubrivivax gelatinosus IL144.</title>
        <authorList>
            <person name="Nagashima S."/>
            <person name="Kamimura A."/>
            <person name="Shimizu T."/>
            <person name="Nakamura-isaki S."/>
            <person name="Aono E."/>
            <person name="Sakamoto K."/>
            <person name="Ichikawa N."/>
            <person name="Nakazawa H."/>
            <person name="Sekine M."/>
            <person name="Yamazaki S."/>
            <person name="Fujita N."/>
            <person name="Shimada K."/>
            <person name="Hanada S."/>
            <person name="Nagashima K.V.P."/>
        </authorList>
    </citation>
    <scope>NUCLEOTIDE SEQUENCE [LARGE SCALE GENOMIC DNA]</scope>
    <source>
        <strain evidence="7">NBRC 100245 / IL144</strain>
    </source>
</reference>
<dbReference type="STRING" id="983917.RGE_17690"/>
<dbReference type="PROSITE" id="PS50932">
    <property type="entry name" value="HTH_LACI_2"/>
    <property type="match status" value="1"/>
</dbReference>
<dbReference type="GO" id="GO:0003700">
    <property type="term" value="F:DNA-binding transcription factor activity"/>
    <property type="evidence" value="ECO:0007669"/>
    <property type="project" value="TreeGrafter"/>
</dbReference>
<dbReference type="InterPro" id="IPR010982">
    <property type="entry name" value="Lambda_DNA-bd_dom_sf"/>
</dbReference>
<organism evidence="6 7">
    <name type="scientific">Rubrivivax gelatinosus (strain NBRC 100245 / IL144)</name>
    <dbReference type="NCBI Taxonomy" id="983917"/>
    <lineage>
        <taxon>Bacteria</taxon>
        <taxon>Pseudomonadati</taxon>
        <taxon>Pseudomonadota</taxon>
        <taxon>Betaproteobacteria</taxon>
        <taxon>Burkholderiales</taxon>
        <taxon>Sphaerotilaceae</taxon>
        <taxon>Rubrivivax</taxon>
    </lineage>
</organism>
<dbReference type="RefSeq" id="WP_014427974.1">
    <property type="nucleotide sequence ID" value="NC_017075.1"/>
</dbReference>
<dbReference type="Pfam" id="PF00356">
    <property type="entry name" value="LacI"/>
    <property type="match status" value="1"/>
</dbReference>
<sequence>MTSKSSPSTIRTVAERAGVSVATVSHVLNGTRHVSDALRARVEAAMRELDFVPSAIARSLKQRQTHTIGMMTPNSSNPYFAEIVQYVEDHGFGAGYHVVLCNSNDDPRRQSAYLQVLAERRIDGLVLVPTGDDATVLAQLDGLRMPVVLLDRPLAGMRFDAVCNDNRAGARLAVQHLVGLGHRRIGCIGDSPATAVSCEREAGWREVLAEAGLAGEAPEVQYGHFTAQGGFDAMQRLLQQPQPPTAVFACNDAMAIGALGALAQAGLAAPADVSIVGYDDVDLAHWVHPALTTVAQPKQQMSRLAVDLLIERIERRRHEAQTRALAPSLVVRASSAAPRVAAAAPAL</sequence>
<evidence type="ECO:0000256" key="4">
    <source>
        <dbReference type="ARBA" id="ARBA00023163"/>
    </source>
</evidence>
<keyword evidence="4" id="KW-0804">Transcription</keyword>
<dbReference type="CDD" id="cd01392">
    <property type="entry name" value="HTH_LacI"/>
    <property type="match status" value="1"/>
</dbReference>
<dbReference type="Proteomes" id="UP000007883">
    <property type="component" value="Chromosome"/>
</dbReference>
<keyword evidence="2" id="KW-0805">Transcription regulation</keyword>
<keyword evidence="1" id="KW-0678">Repressor</keyword>
<feature type="domain" description="HTH lacI-type" evidence="5">
    <location>
        <begin position="8"/>
        <end position="62"/>
    </location>
</feature>
<dbReference type="Gene3D" id="3.40.50.2300">
    <property type="match status" value="2"/>
</dbReference>
<gene>
    <name evidence="6" type="primary">rbsR</name>
    <name evidence="6" type="ordered locus">RGE_17690</name>
</gene>
<dbReference type="SUPFAM" id="SSF53822">
    <property type="entry name" value="Periplasmic binding protein-like I"/>
    <property type="match status" value="1"/>
</dbReference>
<protein>
    <submittedName>
        <fullName evidence="6">Ribose operon repressor RbsR</fullName>
    </submittedName>
</protein>
<evidence type="ECO:0000256" key="3">
    <source>
        <dbReference type="ARBA" id="ARBA00023125"/>
    </source>
</evidence>
<dbReference type="SUPFAM" id="SSF47413">
    <property type="entry name" value="lambda repressor-like DNA-binding domains"/>
    <property type="match status" value="1"/>
</dbReference>
<dbReference type="eggNOG" id="COG1609">
    <property type="taxonomic scope" value="Bacteria"/>
</dbReference>
<dbReference type="InterPro" id="IPR000843">
    <property type="entry name" value="HTH_LacI"/>
</dbReference>
<dbReference type="EMBL" id="AP012320">
    <property type="protein sequence ID" value="BAL95110.1"/>
    <property type="molecule type" value="Genomic_DNA"/>
</dbReference>
<evidence type="ECO:0000256" key="2">
    <source>
        <dbReference type="ARBA" id="ARBA00023015"/>
    </source>
</evidence>
<keyword evidence="3" id="KW-0238">DNA-binding</keyword>
<proteinExistence type="predicted"/>
<dbReference type="KEGG" id="rge:RGE_17690"/>
<accession>I0HQ23</accession>
<dbReference type="AlphaFoldDB" id="I0HQ23"/>
<evidence type="ECO:0000256" key="1">
    <source>
        <dbReference type="ARBA" id="ARBA00022491"/>
    </source>
</evidence>
<dbReference type="PANTHER" id="PTHR30146:SF148">
    <property type="entry name" value="HTH-TYPE TRANSCRIPTIONAL REPRESSOR PURR-RELATED"/>
    <property type="match status" value="1"/>
</dbReference>
<dbReference type="HOGENOM" id="CLU_037628_6_1_4"/>
<dbReference type="InterPro" id="IPR046335">
    <property type="entry name" value="LacI/GalR-like_sensor"/>
</dbReference>
<dbReference type="SMART" id="SM00354">
    <property type="entry name" value="HTH_LACI"/>
    <property type="match status" value="1"/>
</dbReference>
<dbReference type="Gene3D" id="1.10.260.40">
    <property type="entry name" value="lambda repressor-like DNA-binding domains"/>
    <property type="match status" value="1"/>
</dbReference>
<dbReference type="GO" id="GO:0000976">
    <property type="term" value="F:transcription cis-regulatory region binding"/>
    <property type="evidence" value="ECO:0007669"/>
    <property type="project" value="TreeGrafter"/>
</dbReference>
<dbReference type="InterPro" id="IPR028082">
    <property type="entry name" value="Peripla_BP_I"/>
</dbReference>
<evidence type="ECO:0000313" key="6">
    <source>
        <dbReference type="EMBL" id="BAL95110.1"/>
    </source>
</evidence>
<dbReference type="Pfam" id="PF13377">
    <property type="entry name" value="Peripla_BP_3"/>
    <property type="match status" value="1"/>
</dbReference>
<dbReference type="PATRIC" id="fig|983917.3.peg.1734"/>
<keyword evidence="7" id="KW-1185">Reference proteome</keyword>
<evidence type="ECO:0000259" key="5">
    <source>
        <dbReference type="PROSITE" id="PS50932"/>
    </source>
</evidence>